<dbReference type="Gene3D" id="3.60.15.10">
    <property type="entry name" value="Ribonuclease Z/Hydroxyacylglutathione hydrolase-like"/>
    <property type="match status" value="1"/>
</dbReference>
<dbReference type="Pfam" id="PF00753">
    <property type="entry name" value="Lactamase_B"/>
    <property type="match status" value="1"/>
</dbReference>
<accession>A0A9N9A909</accession>
<comment type="caution">
    <text evidence="2">The sequence shown here is derived from an EMBL/GenBank/DDBJ whole genome shotgun (WGS) entry which is preliminary data.</text>
</comment>
<reference evidence="2" key="1">
    <citation type="submission" date="2021-06" db="EMBL/GenBank/DDBJ databases">
        <authorList>
            <person name="Kallberg Y."/>
            <person name="Tangrot J."/>
            <person name="Rosling A."/>
        </authorList>
    </citation>
    <scope>NUCLEOTIDE SEQUENCE</scope>
    <source>
        <strain evidence="2">IA702</strain>
    </source>
</reference>
<dbReference type="EMBL" id="CAJVPJ010000409">
    <property type="protein sequence ID" value="CAG8521822.1"/>
    <property type="molecule type" value="Genomic_DNA"/>
</dbReference>
<dbReference type="AlphaFoldDB" id="A0A9N9A909"/>
<evidence type="ECO:0000259" key="1">
    <source>
        <dbReference type="SMART" id="SM00849"/>
    </source>
</evidence>
<organism evidence="2 3">
    <name type="scientific">Paraglomus occultum</name>
    <dbReference type="NCBI Taxonomy" id="144539"/>
    <lineage>
        <taxon>Eukaryota</taxon>
        <taxon>Fungi</taxon>
        <taxon>Fungi incertae sedis</taxon>
        <taxon>Mucoromycota</taxon>
        <taxon>Glomeromycotina</taxon>
        <taxon>Glomeromycetes</taxon>
        <taxon>Paraglomerales</taxon>
        <taxon>Paraglomeraceae</taxon>
        <taxon>Paraglomus</taxon>
    </lineage>
</organism>
<evidence type="ECO:0000313" key="2">
    <source>
        <dbReference type="EMBL" id="CAG8521822.1"/>
    </source>
</evidence>
<dbReference type="InterPro" id="IPR050855">
    <property type="entry name" value="NDM-1-like"/>
</dbReference>
<gene>
    <name evidence="2" type="ORF">POCULU_LOCUS3612</name>
</gene>
<dbReference type="InterPro" id="IPR036866">
    <property type="entry name" value="RibonucZ/Hydroxyglut_hydro"/>
</dbReference>
<dbReference type="SMART" id="SM00849">
    <property type="entry name" value="Lactamase_B"/>
    <property type="match status" value="1"/>
</dbReference>
<feature type="domain" description="Metallo-beta-lactamase" evidence="1">
    <location>
        <begin position="35"/>
        <end position="252"/>
    </location>
</feature>
<evidence type="ECO:0000313" key="3">
    <source>
        <dbReference type="Proteomes" id="UP000789572"/>
    </source>
</evidence>
<keyword evidence="3" id="KW-1185">Reference proteome</keyword>
<protein>
    <submittedName>
        <fullName evidence="2">10599_t:CDS:1</fullName>
    </submittedName>
</protein>
<name>A0A9N9A909_9GLOM</name>
<dbReference type="OrthoDB" id="515692at2759"/>
<sequence>MPSVTSLPDYNKFTLLFQNLYRATFLWQYGPIPIPVSVFLVHVPSVISPSSVTSSYSVLIDAGHRSHVESLSSALSTHLQSHPEFPLKYVFLTHGHHDHTAALPTLLRAYPELKVVIARNEYPFVVEGEKYRDCTGDTCIFQLFKGLAEESKVKVDKEYVMVIESGEEENTIFGNAVKVVRTNGHTPGSLSFLHIPSNSLVCGDALMNLAFLTSSPSLSLPVTAFTVSVSGARSSIKQISERQDVDYVMPAHDLSFGGVPIEKVREFASKL</sequence>
<proteinExistence type="predicted"/>
<dbReference type="SUPFAM" id="SSF56281">
    <property type="entry name" value="Metallo-hydrolase/oxidoreductase"/>
    <property type="match status" value="1"/>
</dbReference>
<dbReference type="Proteomes" id="UP000789572">
    <property type="component" value="Unassembled WGS sequence"/>
</dbReference>
<dbReference type="InterPro" id="IPR001279">
    <property type="entry name" value="Metallo-B-lactamas"/>
</dbReference>
<dbReference type="PANTHER" id="PTHR42951:SF17">
    <property type="entry name" value="METALLO-BETA-LACTAMASE DOMAIN-CONTAINING PROTEIN"/>
    <property type="match status" value="1"/>
</dbReference>
<dbReference type="PANTHER" id="PTHR42951">
    <property type="entry name" value="METALLO-BETA-LACTAMASE DOMAIN-CONTAINING"/>
    <property type="match status" value="1"/>
</dbReference>